<keyword evidence="14" id="KW-1185">Reference proteome</keyword>
<feature type="compositionally biased region" description="Low complexity" evidence="11">
    <location>
        <begin position="445"/>
        <end position="460"/>
    </location>
</feature>
<comment type="subcellular location">
    <subcellularLocation>
        <location evidence="1">Membrane</location>
    </subcellularLocation>
    <subcellularLocation>
        <location evidence="10">Mitochondrion outer membrane</location>
        <topology evidence="10">Multi-pass membrane protein</topology>
    </subcellularLocation>
    <text evidence="10">The ERMES/MDM complex localizes to a few discrete foci (around 10 per single cell), that represent mitochondria-endoplasmic reticulum junctions. These foci are often found next to mtDNA nucleoids.</text>
</comment>
<dbReference type="HAMAP" id="MF_03105">
    <property type="entry name" value="Mdm34"/>
    <property type="match status" value="1"/>
</dbReference>
<evidence type="ECO:0000256" key="8">
    <source>
        <dbReference type="ARBA" id="ARBA00023128"/>
    </source>
</evidence>
<gene>
    <name evidence="10" type="primary">MDM34</name>
    <name evidence="13" type="ORF">KGF57_003244</name>
</gene>
<comment type="function">
    <text evidence="10">Component of the ERMES/MDM complex, which serves as a molecular tether to connect the endoplasmic reticulum (ER) and mitochondria. Components of this complex are involved in the control of mitochondrial shape and protein biogenesis, and function in nonvesicular lipid trafficking between the ER and mitochondria. MDM34 is required for the interaction of the ER-resident membrane protein MMM1 and the outer mitochondrial membrane-resident beta-barrel protein MDM10.</text>
</comment>
<comment type="caution">
    <text evidence="13">The sequence shown here is derived from an EMBL/GenBank/DDBJ whole genome shotgun (WGS) entry which is preliminary data.</text>
</comment>
<dbReference type="GO" id="GO:0015914">
    <property type="term" value="P:phospholipid transport"/>
    <property type="evidence" value="ECO:0007669"/>
    <property type="project" value="TreeGrafter"/>
</dbReference>
<keyword evidence="4 10" id="KW-0812">Transmembrane</keyword>
<dbReference type="Proteomes" id="UP001204833">
    <property type="component" value="Unassembled WGS sequence"/>
</dbReference>
<keyword evidence="6" id="KW-0445">Lipid transport</keyword>
<evidence type="ECO:0000256" key="6">
    <source>
        <dbReference type="ARBA" id="ARBA00023055"/>
    </source>
</evidence>
<evidence type="ECO:0000256" key="11">
    <source>
        <dbReference type="SAM" id="MobiDB-lite"/>
    </source>
</evidence>
<reference evidence="13 14" key="1">
    <citation type="journal article" date="2022" name="DNA Res.">
        <title>Genome analysis of five recently described species of the CUG-Ser clade uncovers Candida theae as a new hybrid lineage with pathogenic potential in the Candida parapsilosis species complex.</title>
        <authorList>
            <person name="Mixao V."/>
            <person name="Del Olmo V."/>
            <person name="Hegedusova E."/>
            <person name="Saus E."/>
            <person name="Pryszcz L."/>
            <person name="Cillingova A."/>
            <person name="Nosek J."/>
            <person name="Gabaldon T."/>
        </authorList>
    </citation>
    <scope>NUCLEOTIDE SEQUENCE [LARGE SCALE GENOMIC DNA]</scope>
    <source>
        <strain evidence="13 14">CBS 12239</strain>
    </source>
</reference>
<evidence type="ECO:0000256" key="1">
    <source>
        <dbReference type="ARBA" id="ARBA00004370"/>
    </source>
</evidence>
<dbReference type="GO" id="GO:0007005">
    <property type="term" value="P:mitochondrion organization"/>
    <property type="evidence" value="ECO:0007669"/>
    <property type="project" value="InterPro"/>
</dbReference>
<dbReference type="EMBL" id="JAIHNG010000121">
    <property type="protein sequence ID" value="KAI5957550.1"/>
    <property type="molecule type" value="Genomic_DNA"/>
</dbReference>
<evidence type="ECO:0000256" key="9">
    <source>
        <dbReference type="ARBA" id="ARBA00023136"/>
    </source>
</evidence>
<comment type="similarity">
    <text evidence="10">Belongs to the MDM34 family.</text>
</comment>
<keyword evidence="7" id="KW-0446">Lipid-binding</keyword>
<accession>A0AAD5FY86</accession>
<evidence type="ECO:0000313" key="14">
    <source>
        <dbReference type="Proteomes" id="UP001204833"/>
    </source>
</evidence>
<dbReference type="PANTHER" id="PTHR28185">
    <property type="entry name" value="MITOCHONDRIAL DISTRIBUTION AND MORPHOLOGY PROTEIN 34"/>
    <property type="match status" value="1"/>
</dbReference>
<dbReference type="GO" id="GO:1990456">
    <property type="term" value="P:mitochondrion-endoplasmic reticulum membrane tethering"/>
    <property type="evidence" value="ECO:0007669"/>
    <property type="project" value="TreeGrafter"/>
</dbReference>
<proteinExistence type="inferred from homology"/>
<organism evidence="13 14">
    <name type="scientific">Candida theae</name>
    <dbReference type="NCBI Taxonomy" id="1198502"/>
    <lineage>
        <taxon>Eukaryota</taxon>
        <taxon>Fungi</taxon>
        <taxon>Dikarya</taxon>
        <taxon>Ascomycota</taxon>
        <taxon>Saccharomycotina</taxon>
        <taxon>Pichiomycetes</taxon>
        <taxon>Debaryomycetaceae</taxon>
        <taxon>Candida/Lodderomyces clade</taxon>
        <taxon>Candida</taxon>
    </lineage>
</organism>
<evidence type="ECO:0000256" key="10">
    <source>
        <dbReference type="HAMAP-Rule" id="MF_03105"/>
    </source>
</evidence>
<feature type="region of interest" description="Disordered" evidence="11">
    <location>
        <begin position="423"/>
        <end position="495"/>
    </location>
</feature>
<feature type="compositionally biased region" description="Basic and acidic residues" evidence="11">
    <location>
        <begin position="628"/>
        <end position="639"/>
    </location>
</feature>
<evidence type="ECO:0000259" key="12">
    <source>
        <dbReference type="PROSITE" id="PS51847"/>
    </source>
</evidence>
<feature type="domain" description="SMP-LTD" evidence="12">
    <location>
        <begin position="1"/>
        <end position="216"/>
    </location>
</feature>
<dbReference type="InterPro" id="IPR027536">
    <property type="entry name" value="MDM34"/>
</dbReference>
<dbReference type="InterPro" id="IPR031468">
    <property type="entry name" value="SMP_LBD"/>
</dbReference>
<evidence type="ECO:0000313" key="13">
    <source>
        <dbReference type="EMBL" id="KAI5957550.1"/>
    </source>
</evidence>
<evidence type="ECO:0000256" key="3">
    <source>
        <dbReference type="ARBA" id="ARBA00022452"/>
    </source>
</evidence>
<evidence type="ECO:0000256" key="4">
    <source>
        <dbReference type="ARBA" id="ARBA00022692"/>
    </source>
</evidence>
<dbReference type="PANTHER" id="PTHR28185:SF1">
    <property type="entry name" value="MITOCHONDRIAL DISTRIBUTION AND MORPHOLOGY PROTEIN 34"/>
    <property type="match status" value="1"/>
</dbReference>
<feature type="compositionally biased region" description="Polar residues" evidence="11">
    <location>
        <begin position="608"/>
        <end position="625"/>
    </location>
</feature>
<feature type="region of interest" description="Disordered" evidence="11">
    <location>
        <begin position="608"/>
        <end position="639"/>
    </location>
</feature>
<evidence type="ECO:0000256" key="2">
    <source>
        <dbReference type="ARBA" id="ARBA00022448"/>
    </source>
</evidence>
<dbReference type="CDD" id="cd21673">
    <property type="entry name" value="SMP_Mdm34"/>
    <property type="match status" value="1"/>
</dbReference>
<sequence length="729" mass="80526">MSFKVDWDSLDTESLSHWTKDILTNALNSGKAPNILASNITVQDLNFGKVAPDFEILEIGELDRDRFRGIFKINYHGDFHLTLHTQVQANPMNIYYSNSMESEVNYDGVNKYNNDGDDDDGNSFVTPHFVMANEEFAIPLDLKLSDIRINGIGIIVFSKSKGLTLVFRNDPLDSIKVSSTFDTVQVLANFLQKQIESQIRDLFRETLPTLIHQLSLKYLSLDNHMSEFNSKLAANAISKSSSSAATAAATAATATTNAVFVNDTSNNLVSSSSASYKMLENDEDVSLVYSTKHLQKILELFKSRETMSLKIPKFKHVVQRTHMDKLDKNYPNLLNSLSVAHTDIRRYMGSVPHALISGGGGHQPNSVNGSSANSNNGIPIDILVDESFAQKDSLLKDISSIQTNNYYKYAKDAAVKPKRRVIKLGGKKKNKAKEKMSESETSPRSLSTESVTSVSSNSTLIDSERPVDGKNTPLRRLTVGGLETPEKDTQQLPQRPKLQQVQNASPFTLKHPTPKKLHNHHHHRQQDYQHHHHYISHNPSFNNSSIYQEVIRSTQSPCLIYEKGLGAGASASASASAGAGSGSGVGVGLGNTGYFNFAPQRTISTSPIRRTNSNFAGHRGANTSGAVDEVKKKEEPTLKEKKSLNHIDINKVNQRLEESLSLKTEKRDEQQQRNHSFDSVNLVDEKKRGDVGYGGSAAGNFSNVDIFSNGYGQSVFTAAPPPPPYNYQH</sequence>
<evidence type="ECO:0000256" key="7">
    <source>
        <dbReference type="ARBA" id="ARBA00023121"/>
    </source>
</evidence>
<dbReference type="Pfam" id="PF26545">
    <property type="entry name" value="Mdm34_N"/>
    <property type="match status" value="2"/>
</dbReference>
<comment type="domain">
    <text evidence="10">Lacks alpha-helical transmembrane segments, suggesting that it resides in the membrane via beta-sheet conformations similar to those predicted for other outer membrane proteins and porin.</text>
</comment>
<protein>
    <recommendedName>
        <fullName evidence="10">Mitochondrial distribution and morphology protein 34</fullName>
    </recommendedName>
</protein>
<feature type="compositionally biased region" description="Basic residues" evidence="11">
    <location>
        <begin position="423"/>
        <end position="432"/>
    </location>
</feature>
<dbReference type="InterPro" id="IPR058825">
    <property type="entry name" value="MDM34_N"/>
</dbReference>
<dbReference type="GO" id="GO:0032865">
    <property type="term" value="C:ERMES complex"/>
    <property type="evidence" value="ECO:0007669"/>
    <property type="project" value="UniProtKB-UniRule"/>
</dbReference>
<keyword evidence="5 10" id="KW-1000">Mitochondrion outer membrane</keyword>
<keyword evidence="9 10" id="KW-0472">Membrane</keyword>
<dbReference type="AlphaFoldDB" id="A0AAD5FY86"/>
<keyword evidence="8 10" id="KW-0496">Mitochondrion</keyword>
<evidence type="ECO:0000256" key="5">
    <source>
        <dbReference type="ARBA" id="ARBA00022787"/>
    </source>
</evidence>
<dbReference type="PROSITE" id="PS51847">
    <property type="entry name" value="SMP"/>
    <property type="match status" value="1"/>
</dbReference>
<comment type="subunit">
    <text evidence="10">Component of the ER-mitochondria encounter structure (ERMES) or MDM complex, composed of MMM1, MDM10, MDM12 and MDM34.</text>
</comment>
<keyword evidence="3 10" id="KW-1134">Transmembrane beta strand</keyword>
<dbReference type="GO" id="GO:0008289">
    <property type="term" value="F:lipid binding"/>
    <property type="evidence" value="ECO:0007669"/>
    <property type="project" value="UniProtKB-KW"/>
</dbReference>
<keyword evidence="2" id="KW-0813">Transport</keyword>
<name>A0AAD5FY86_9ASCO</name>